<keyword evidence="3" id="KW-0143">Chaperone</keyword>
<dbReference type="InterPro" id="IPR011629">
    <property type="entry name" value="CobW-like_C"/>
</dbReference>
<keyword evidence="1" id="KW-0547">Nucleotide-binding</keyword>
<evidence type="ECO:0000259" key="8">
    <source>
        <dbReference type="Pfam" id="PF07683"/>
    </source>
</evidence>
<dbReference type="RefSeq" id="WP_306946675.1">
    <property type="nucleotide sequence ID" value="NZ_CP132976.1"/>
</dbReference>
<comment type="catalytic activity">
    <reaction evidence="6">
        <text>GTP + H2O = GDP + phosphate + H(+)</text>
        <dbReference type="Rhea" id="RHEA:19669"/>
        <dbReference type="ChEBI" id="CHEBI:15377"/>
        <dbReference type="ChEBI" id="CHEBI:15378"/>
        <dbReference type="ChEBI" id="CHEBI:37565"/>
        <dbReference type="ChEBI" id="CHEBI:43474"/>
        <dbReference type="ChEBI" id="CHEBI:58189"/>
    </reaction>
    <physiologicalReaction direction="left-to-right" evidence="6">
        <dbReference type="Rhea" id="RHEA:19670"/>
    </physiologicalReaction>
</comment>
<keyword evidence="2" id="KW-0378">Hydrolase</keyword>
<proteinExistence type="inferred from homology"/>
<dbReference type="InterPro" id="IPR036627">
    <property type="entry name" value="CobW-likC_sf"/>
</dbReference>
<evidence type="ECO:0000259" key="7">
    <source>
        <dbReference type="Pfam" id="PF02492"/>
    </source>
</evidence>
<gene>
    <name evidence="9" type="ORF">RAS12_07135</name>
</gene>
<evidence type="ECO:0000256" key="1">
    <source>
        <dbReference type="ARBA" id="ARBA00022741"/>
    </source>
</evidence>
<reference evidence="9 10" key="1">
    <citation type="submission" date="2023-08" db="EMBL/GenBank/DDBJ databases">
        <title>Achromobacter seleniivolatilans sp. nov., isolated from seleniferous soil.</title>
        <authorList>
            <person name="Zhang S."/>
            <person name="Li K."/>
            <person name="Peng J."/>
            <person name="Zhao Q."/>
            <person name="Wang H."/>
            <person name="Guo Y."/>
        </authorList>
    </citation>
    <scope>NUCLEOTIDE SEQUENCE [LARGE SCALE GENOMIC DNA]</scope>
    <source>
        <strain evidence="9 10">R39</strain>
    </source>
</reference>
<evidence type="ECO:0000256" key="3">
    <source>
        <dbReference type="ARBA" id="ARBA00023186"/>
    </source>
</evidence>
<dbReference type="InterPro" id="IPR003495">
    <property type="entry name" value="CobW/HypB/UreG_nucleotide-bd"/>
</dbReference>
<feature type="domain" description="CobW/HypB/UreG nucleotide-binding" evidence="7">
    <location>
        <begin position="10"/>
        <end position="179"/>
    </location>
</feature>
<evidence type="ECO:0000256" key="4">
    <source>
        <dbReference type="ARBA" id="ARBA00034320"/>
    </source>
</evidence>
<dbReference type="InterPro" id="IPR027417">
    <property type="entry name" value="P-loop_NTPase"/>
</dbReference>
<feature type="domain" description="CobW C-terminal" evidence="8">
    <location>
        <begin position="242"/>
        <end position="322"/>
    </location>
</feature>
<organism evidence="9 10">
    <name type="scientific">Achromobacter seleniivolatilans</name>
    <dbReference type="NCBI Taxonomy" id="3047478"/>
    <lineage>
        <taxon>Bacteria</taxon>
        <taxon>Pseudomonadati</taxon>
        <taxon>Pseudomonadota</taxon>
        <taxon>Betaproteobacteria</taxon>
        <taxon>Burkholderiales</taxon>
        <taxon>Alcaligenaceae</taxon>
        <taxon>Achromobacter</taxon>
    </lineage>
</organism>
<dbReference type="PANTHER" id="PTHR13748:SF62">
    <property type="entry name" value="COBW DOMAIN-CONTAINING PROTEIN"/>
    <property type="match status" value="1"/>
</dbReference>
<dbReference type="InterPro" id="IPR051316">
    <property type="entry name" value="Zinc-reg_GTPase_activator"/>
</dbReference>
<keyword evidence="10" id="KW-1185">Reference proteome</keyword>
<accession>A0ABY9M699</accession>
<dbReference type="Gene3D" id="3.30.1220.10">
    <property type="entry name" value="CobW-like, C-terminal domain"/>
    <property type="match status" value="1"/>
</dbReference>
<evidence type="ECO:0000313" key="9">
    <source>
        <dbReference type="EMBL" id="WMD22143.1"/>
    </source>
</evidence>
<dbReference type="Pfam" id="PF07683">
    <property type="entry name" value="CobW_C"/>
    <property type="match status" value="1"/>
</dbReference>
<dbReference type="Gene3D" id="3.40.50.300">
    <property type="entry name" value="P-loop containing nucleotide triphosphate hydrolases"/>
    <property type="match status" value="1"/>
</dbReference>
<evidence type="ECO:0000256" key="5">
    <source>
        <dbReference type="ARBA" id="ARBA00045658"/>
    </source>
</evidence>
<dbReference type="CDD" id="cd03112">
    <property type="entry name" value="CobW-like"/>
    <property type="match status" value="1"/>
</dbReference>
<sequence>MHTPSAADFIVVCGFLGSGKTTLISSYLESTQATDTAVIVNDVGEINVDGAVLAMAGDLTLARLANGCVCCSLGNELLDTIEGLIEDRRRAGGTPFRRFILECSGISDPAPIVRSLATLGAGRFRVKIVCTYSCLEIDRQIESFAEAVSQLAVAHVVVITKMDLVDAETLERARRTAAGLAPLGRVSAAANSGERFRSAFSLEDADILSHSTNELPTALRSGELRHRSSGLFTEPHPRISVYQLTYDTPMDWMLLQEWLENLIGYFGDRVLRIKGIVRVTQSADPILIQSVGVHVDQPREVRSDDDGSALFVVLRDATSSELTEVGPRLPLSHLRRLSGLTAFEGRGLLKDRAVACDA</sequence>
<comment type="similarity">
    <text evidence="4">Belongs to the SIMIBI class G3E GTPase family. ZNG1 subfamily.</text>
</comment>
<dbReference type="SUPFAM" id="SSF90002">
    <property type="entry name" value="Hypothetical protein YjiA, C-terminal domain"/>
    <property type="match status" value="1"/>
</dbReference>
<evidence type="ECO:0000256" key="2">
    <source>
        <dbReference type="ARBA" id="ARBA00022801"/>
    </source>
</evidence>
<comment type="function">
    <text evidence="5">Zinc chaperone that directly transfers zinc cofactor to target proteins, thereby activating them. Zinc is transferred from the CXCC motif in the GTPase domain to the zinc binding site in target proteins in a process requiring GTP hydrolysis.</text>
</comment>
<dbReference type="SUPFAM" id="SSF52540">
    <property type="entry name" value="P-loop containing nucleoside triphosphate hydrolases"/>
    <property type="match status" value="1"/>
</dbReference>
<protein>
    <submittedName>
        <fullName evidence="9">GTP-binding protein</fullName>
    </submittedName>
</protein>
<dbReference type="PANTHER" id="PTHR13748">
    <property type="entry name" value="COBW-RELATED"/>
    <property type="match status" value="1"/>
</dbReference>
<dbReference type="Proteomes" id="UP001234798">
    <property type="component" value="Chromosome"/>
</dbReference>
<name>A0ABY9M699_9BURK</name>
<evidence type="ECO:0000256" key="6">
    <source>
        <dbReference type="ARBA" id="ARBA00049117"/>
    </source>
</evidence>
<evidence type="ECO:0000313" key="10">
    <source>
        <dbReference type="Proteomes" id="UP001234798"/>
    </source>
</evidence>
<dbReference type="EMBL" id="CP132976">
    <property type="protein sequence ID" value="WMD22143.1"/>
    <property type="molecule type" value="Genomic_DNA"/>
</dbReference>
<dbReference type="Pfam" id="PF02492">
    <property type="entry name" value="cobW"/>
    <property type="match status" value="1"/>
</dbReference>